<accession>A0ACD3A4C6</accession>
<protein>
    <submittedName>
        <fullName evidence="1">Uncharacterized protein</fullName>
    </submittedName>
</protein>
<reference evidence="1 2" key="1">
    <citation type="journal article" date="2019" name="Nat. Ecol. Evol.">
        <title>Megaphylogeny resolves global patterns of mushroom evolution.</title>
        <authorList>
            <person name="Varga T."/>
            <person name="Krizsan K."/>
            <person name="Foldi C."/>
            <person name="Dima B."/>
            <person name="Sanchez-Garcia M."/>
            <person name="Sanchez-Ramirez S."/>
            <person name="Szollosi G.J."/>
            <person name="Szarkandi J.G."/>
            <person name="Papp V."/>
            <person name="Albert L."/>
            <person name="Andreopoulos W."/>
            <person name="Angelini C."/>
            <person name="Antonin V."/>
            <person name="Barry K.W."/>
            <person name="Bougher N.L."/>
            <person name="Buchanan P."/>
            <person name="Buyck B."/>
            <person name="Bense V."/>
            <person name="Catcheside P."/>
            <person name="Chovatia M."/>
            <person name="Cooper J."/>
            <person name="Damon W."/>
            <person name="Desjardin D."/>
            <person name="Finy P."/>
            <person name="Geml J."/>
            <person name="Haridas S."/>
            <person name="Hughes K."/>
            <person name="Justo A."/>
            <person name="Karasinski D."/>
            <person name="Kautmanova I."/>
            <person name="Kiss B."/>
            <person name="Kocsube S."/>
            <person name="Kotiranta H."/>
            <person name="LaButti K.M."/>
            <person name="Lechner B.E."/>
            <person name="Liimatainen K."/>
            <person name="Lipzen A."/>
            <person name="Lukacs Z."/>
            <person name="Mihaltcheva S."/>
            <person name="Morgado L.N."/>
            <person name="Niskanen T."/>
            <person name="Noordeloos M.E."/>
            <person name="Ohm R.A."/>
            <person name="Ortiz-Santana B."/>
            <person name="Ovrebo C."/>
            <person name="Racz N."/>
            <person name="Riley R."/>
            <person name="Savchenko A."/>
            <person name="Shiryaev A."/>
            <person name="Soop K."/>
            <person name="Spirin V."/>
            <person name="Szebenyi C."/>
            <person name="Tomsovsky M."/>
            <person name="Tulloss R.E."/>
            <person name="Uehling J."/>
            <person name="Grigoriev I.V."/>
            <person name="Vagvolgyi C."/>
            <person name="Papp T."/>
            <person name="Martin F.M."/>
            <person name="Miettinen O."/>
            <person name="Hibbett D.S."/>
            <person name="Nagy L.G."/>
        </authorList>
    </citation>
    <scope>NUCLEOTIDE SEQUENCE [LARGE SCALE GENOMIC DNA]</scope>
    <source>
        <strain evidence="1 2">NL-1719</strain>
    </source>
</reference>
<evidence type="ECO:0000313" key="2">
    <source>
        <dbReference type="Proteomes" id="UP000308600"/>
    </source>
</evidence>
<keyword evidence="2" id="KW-1185">Reference proteome</keyword>
<organism evidence="1 2">
    <name type="scientific">Pluteus cervinus</name>
    <dbReference type="NCBI Taxonomy" id="181527"/>
    <lineage>
        <taxon>Eukaryota</taxon>
        <taxon>Fungi</taxon>
        <taxon>Dikarya</taxon>
        <taxon>Basidiomycota</taxon>
        <taxon>Agaricomycotina</taxon>
        <taxon>Agaricomycetes</taxon>
        <taxon>Agaricomycetidae</taxon>
        <taxon>Agaricales</taxon>
        <taxon>Pluteineae</taxon>
        <taxon>Pluteaceae</taxon>
        <taxon>Pluteus</taxon>
    </lineage>
</organism>
<proteinExistence type="predicted"/>
<sequence>MPFENLVEDVKLRIFQGLRPVDTVRLGMTCRPYRVLGDASLKVKLDACIILRQFFNDHELFEFRDLLRQTGTIISGSSTLLLLDGESLGVIPNLDLYVENEHRWRLRTWLRDRFTWSVLSQEDVQTWAYGGRPMVVKVVRFERSFEGRTRTIHCVVTESNPIEAIFTLKLTCAMNFITHDKAYSLFPKSTFDDHNAYLVDTYTSKNEYYYNSYKNLGWHVLVPPLAKKHSSLPKIRYIGDRECWIIQNVFPSLPALQPSTNAQALPIVDYLHSFRLFYNPIVSLHFCTLYDHSLHHSGTYAFHEKVWTFVDSITKDYGSTKESIQVNMKNFLEYNFNGRLVPMTEEEVEEELEYERTLNKSGRQAIPPVDEEDSGDDAEDNAFSYHCFFL</sequence>
<evidence type="ECO:0000313" key="1">
    <source>
        <dbReference type="EMBL" id="TFK60678.1"/>
    </source>
</evidence>
<name>A0ACD3A4C6_9AGAR</name>
<gene>
    <name evidence="1" type="ORF">BDN72DRAFT_904768</name>
</gene>
<dbReference type="Proteomes" id="UP000308600">
    <property type="component" value="Unassembled WGS sequence"/>
</dbReference>
<dbReference type="EMBL" id="ML208744">
    <property type="protein sequence ID" value="TFK60678.1"/>
    <property type="molecule type" value="Genomic_DNA"/>
</dbReference>